<keyword evidence="2" id="KW-1133">Transmembrane helix</keyword>
<keyword evidence="2" id="KW-0472">Membrane</keyword>
<dbReference type="Proteomes" id="UP001056384">
    <property type="component" value="Chromosome 6"/>
</dbReference>
<reference evidence="3" key="1">
    <citation type="submission" date="2022-06" db="EMBL/GenBank/DDBJ databases">
        <title>Complete genome sequences of two strains of the flax pathogen Septoria linicola.</title>
        <authorList>
            <person name="Lapalu N."/>
            <person name="Simon A."/>
            <person name="Demenou B."/>
            <person name="Paumier D."/>
            <person name="Guillot M.-P."/>
            <person name="Gout L."/>
            <person name="Valade R."/>
        </authorList>
    </citation>
    <scope>NUCLEOTIDE SEQUENCE</scope>
    <source>
        <strain evidence="3">SE15195</strain>
    </source>
</reference>
<organism evidence="3 4">
    <name type="scientific">Septoria linicola</name>
    <dbReference type="NCBI Taxonomy" id="215465"/>
    <lineage>
        <taxon>Eukaryota</taxon>
        <taxon>Fungi</taxon>
        <taxon>Dikarya</taxon>
        <taxon>Ascomycota</taxon>
        <taxon>Pezizomycotina</taxon>
        <taxon>Dothideomycetes</taxon>
        <taxon>Dothideomycetidae</taxon>
        <taxon>Mycosphaerellales</taxon>
        <taxon>Mycosphaerellaceae</taxon>
        <taxon>Septoria</taxon>
    </lineage>
</organism>
<feature type="region of interest" description="Disordered" evidence="1">
    <location>
        <begin position="177"/>
        <end position="283"/>
    </location>
</feature>
<evidence type="ECO:0000313" key="4">
    <source>
        <dbReference type="Proteomes" id="UP001056384"/>
    </source>
</evidence>
<proteinExistence type="predicted"/>
<accession>A0A9Q9AT24</accession>
<feature type="compositionally biased region" description="Low complexity" evidence="1">
    <location>
        <begin position="327"/>
        <end position="341"/>
    </location>
</feature>
<feature type="region of interest" description="Disordered" evidence="1">
    <location>
        <begin position="16"/>
        <end position="93"/>
    </location>
</feature>
<evidence type="ECO:0000256" key="2">
    <source>
        <dbReference type="SAM" id="Phobius"/>
    </source>
</evidence>
<evidence type="ECO:0000313" key="3">
    <source>
        <dbReference type="EMBL" id="USW54159.1"/>
    </source>
</evidence>
<gene>
    <name evidence="3" type="ORF">Slin15195_G074780</name>
</gene>
<feature type="region of interest" description="Disordered" evidence="1">
    <location>
        <begin position="305"/>
        <end position="343"/>
    </location>
</feature>
<keyword evidence="2" id="KW-0812">Transmembrane</keyword>
<feature type="transmembrane region" description="Helical" evidence="2">
    <location>
        <begin position="489"/>
        <end position="508"/>
    </location>
</feature>
<name>A0A9Q9AT24_9PEZI</name>
<feature type="compositionally biased region" description="Polar residues" evidence="1">
    <location>
        <begin position="263"/>
        <end position="274"/>
    </location>
</feature>
<feature type="transmembrane region" description="Helical" evidence="2">
    <location>
        <begin position="514"/>
        <end position="537"/>
    </location>
</feature>
<sequence length="538" mass="58804">MSRMKDSDDYLTARAANPWTGLISPSPGTQTPCTPDSPAEALSLRRRTTQQESPTHAVKRRPILAKANEGRKVSNGSARVPAVGGANHDDPQCLRTEVPDDSFIVHMPSAREPQPFAYAGYSADQIAAFEHYKVKARRVSSEGYDRRLFHDNAGADCSMGHDHVGAHHDCADPSHRPFTPYHADHHHNHHDHEPSTPEPPRLLVRKRENSKISRILHRGQIPRDQAPPSTNIITEGRSYPISGPRSPKPSSSSTAKDRAALDNQRSSNDNNVSTKSRKSAKHAEKVSVLYAGKAVLTHVKVCSNKPMKDSAPRRGADDHDQGSTCGSRSAVSSTTAAAALSPPELRSTSWDIASMPGAFGNLSQLPRVRLVKPEHAAVPRGVKDERRTGQKMRKCSLGCERDEQNGACVQRRVTSSETVVRATSLFERTSPIVKADVKAAPIDYTEQLLNYALLFLKYLGSLQLPRVGLLDILQNSELSTKDKAEALKAILSLAGHALAVCTLMAILWKLGTSVVILSQVIFWPLAVPLRVVMWIVIG</sequence>
<protein>
    <submittedName>
        <fullName evidence="3">Uncharacterized protein</fullName>
    </submittedName>
</protein>
<dbReference type="EMBL" id="CP099423">
    <property type="protein sequence ID" value="USW54159.1"/>
    <property type="molecule type" value="Genomic_DNA"/>
</dbReference>
<keyword evidence="4" id="KW-1185">Reference proteome</keyword>
<feature type="compositionally biased region" description="Basic and acidic residues" evidence="1">
    <location>
        <begin position="306"/>
        <end position="321"/>
    </location>
</feature>
<feature type="compositionally biased region" description="Low complexity" evidence="1">
    <location>
        <begin position="240"/>
        <end position="253"/>
    </location>
</feature>
<dbReference type="AlphaFoldDB" id="A0A9Q9AT24"/>
<evidence type="ECO:0000256" key="1">
    <source>
        <dbReference type="SAM" id="MobiDB-lite"/>
    </source>
</evidence>